<dbReference type="Pfam" id="PF13561">
    <property type="entry name" value="adh_short_C2"/>
    <property type="match status" value="1"/>
</dbReference>
<dbReference type="PRINTS" id="PR00081">
    <property type="entry name" value="GDHRDH"/>
</dbReference>
<dbReference type="EMBL" id="SHNO01000001">
    <property type="protein sequence ID" value="MCX2976743.1"/>
    <property type="molecule type" value="Genomic_DNA"/>
</dbReference>
<organism evidence="3 4">
    <name type="scientific">Candidatus Marimicrobium litorale</name>
    <dbReference type="NCBI Taxonomy" id="2518991"/>
    <lineage>
        <taxon>Bacteria</taxon>
        <taxon>Pseudomonadati</taxon>
        <taxon>Pseudomonadota</taxon>
        <taxon>Gammaproteobacteria</taxon>
        <taxon>Cellvibrionales</taxon>
        <taxon>Halieaceae</taxon>
        <taxon>Marimicrobium</taxon>
    </lineage>
</organism>
<reference evidence="3" key="1">
    <citation type="submission" date="2019-02" db="EMBL/GenBank/DDBJ databases">
        <authorList>
            <person name="Li S.-H."/>
        </authorList>
    </citation>
    <scope>NUCLEOTIDE SEQUENCE</scope>
    <source>
        <strain evidence="3">IMCC11814</strain>
    </source>
</reference>
<dbReference type="Gene3D" id="3.40.50.720">
    <property type="entry name" value="NAD(P)-binding Rossmann-like Domain"/>
    <property type="match status" value="1"/>
</dbReference>
<name>A0ABT3T3D5_9GAMM</name>
<dbReference type="Proteomes" id="UP001143304">
    <property type="component" value="Unassembled WGS sequence"/>
</dbReference>
<evidence type="ECO:0000313" key="4">
    <source>
        <dbReference type="Proteomes" id="UP001143304"/>
    </source>
</evidence>
<dbReference type="InterPro" id="IPR036291">
    <property type="entry name" value="NAD(P)-bd_dom_sf"/>
</dbReference>
<evidence type="ECO:0000313" key="3">
    <source>
        <dbReference type="EMBL" id="MCX2976743.1"/>
    </source>
</evidence>
<comment type="similarity">
    <text evidence="1">Belongs to the short-chain dehydrogenases/reductases (SDR) family.</text>
</comment>
<gene>
    <name evidence="3" type="ORF">EYC82_05190</name>
</gene>
<protein>
    <submittedName>
        <fullName evidence="3">SDR family oxidoreductase</fullName>
    </submittedName>
</protein>
<keyword evidence="4" id="KW-1185">Reference proteome</keyword>
<dbReference type="RefSeq" id="WP_279248484.1">
    <property type="nucleotide sequence ID" value="NZ_SHNO01000001.1"/>
</dbReference>
<comment type="caution">
    <text evidence="3">The sequence shown here is derived from an EMBL/GenBank/DDBJ whole genome shotgun (WGS) entry which is preliminary data.</text>
</comment>
<dbReference type="InterPro" id="IPR020904">
    <property type="entry name" value="Sc_DH/Rdtase_CS"/>
</dbReference>
<dbReference type="InterPro" id="IPR002347">
    <property type="entry name" value="SDR_fam"/>
</dbReference>
<keyword evidence="2" id="KW-0560">Oxidoreductase</keyword>
<dbReference type="PANTHER" id="PTHR43180:SF66">
    <property type="entry name" value="SHORT-CHAIN DEHYDROGENASE_REDUCTASE FAMILY PROTEIN"/>
    <property type="match status" value="1"/>
</dbReference>
<sequence>MAGRVQDKVTVITGGASGIGEGMVRRFCAEGGRVLLADVDADAGQRVADECDARFVHLDVSSESGWGALETLISCDYGRLDILLNNAGIVAEKSILEIDLDTWNRLLSINLTGVMLGCRSAVRLMRNNAGGSGGSIVNTASTTSYLAIPDVAYTTSKAGVVGLTKSVAVQCATEGLNIRVNSIHPGATLTNILKTALDATPTLAKSFNRMSPMGRMGRVEEVAAMALFLASDEASFCTGGQFPVEGGTVSEHPRMG</sequence>
<dbReference type="PROSITE" id="PS00061">
    <property type="entry name" value="ADH_SHORT"/>
    <property type="match status" value="1"/>
</dbReference>
<dbReference type="PANTHER" id="PTHR43180">
    <property type="entry name" value="3-OXOACYL-(ACYL-CARRIER-PROTEIN) REDUCTASE (AFU_ORTHOLOGUE AFUA_6G11210)"/>
    <property type="match status" value="1"/>
</dbReference>
<dbReference type="PRINTS" id="PR00080">
    <property type="entry name" value="SDRFAMILY"/>
</dbReference>
<proteinExistence type="inferred from homology"/>
<accession>A0ABT3T3D5</accession>
<dbReference type="SUPFAM" id="SSF51735">
    <property type="entry name" value="NAD(P)-binding Rossmann-fold domains"/>
    <property type="match status" value="1"/>
</dbReference>
<evidence type="ECO:0000256" key="1">
    <source>
        <dbReference type="ARBA" id="ARBA00006484"/>
    </source>
</evidence>
<evidence type="ECO:0000256" key="2">
    <source>
        <dbReference type="ARBA" id="ARBA00023002"/>
    </source>
</evidence>